<keyword evidence="1" id="KW-0862">Zinc</keyword>
<dbReference type="Gene3D" id="3.30.40.10">
    <property type="entry name" value="Zinc/RING finger domain, C3HC4 (zinc finger)"/>
    <property type="match status" value="1"/>
</dbReference>
<dbReference type="GeneID" id="36585998"/>
<dbReference type="SUPFAM" id="SSF57850">
    <property type="entry name" value="RING/U-box"/>
    <property type="match status" value="1"/>
</dbReference>
<dbReference type="STRING" id="1095630.A0A2J6TH30"/>
<name>A0A2J6TH30_9HELO</name>
<dbReference type="InParanoid" id="A0A2J6TH30"/>
<dbReference type="GO" id="GO:0008270">
    <property type="term" value="F:zinc ion binding"/>
    <property type="evidence" value="ECO:0007669"/>
    <property type="project" value="UniProtKB-KW"/>
</dbReference>
<dbReference type="GO" id="GO:0061630">
    <property type="term" value="F:ubiquitin protein ligase activity"/>
    <property type="evidence" value="ECO:0007669"/>
    <property type="project" value="InterPro"/>
</dbReference>
<evidence type="ECO:0000256" key="3">
    <source>
        <dbReference type="SAM" id="MobiDB-lite"/>
    </source>
</evidence>
<feature type="compositionally biased region" description="Polar residues" evidence="3">
    <location>
        <begin position="270"/>
        <end position="287"/>
    </location>
</feature>
<sequence length="403" mass="43852">MEHTLRCNVLKCRKELNDHAVVTTCSHVFCIDCSNRCQLSGQREGGRPSCPACHVSLTNPDDVVVTSLNPTEDYKTSVLSGLHPNIIMECAGRALSFWAYQSTQEITYHEYLAKNLTDKYASLNTQMDKIIHDANGEISNLRNKMSNMQVDQDGLRRKNEELIQTLREKSRKQLRTQELYDKLKRRAMIGEVQNAALDAVDQNIQASVTVNRFVDRVDNQNQNLRPPPPPLFSNQQTSGMQRLGLVTDNGPIGGAQVGRGGHGEDTWAGFSSQGSAQQNHPIQTPSTHRQRLASGNVPVPRIGLANLPGNSVPAAPMPQHRVSPRQPLANPNGNSPGPGFAGYGMSAGLKVSNPAGSGANGFSRPVVRSRVAHRPGSGFTANSNSAFDTSLAPNMFSNGGNYY</sequence>
<dbReference type="Proteomes" id="UP000235371">
    <property type="component" value="Unassembled WGS sequence"/>
</dbReference>
<accession>A0A2J6TH30</accession>
<dbReference type="InterPro" id="IPR013083">
    <property type="entry name" value="Znf_RING/FYVE/PHD"/>
</dbReference>
<keyword evidence="2" id="KW-0175">Coiled coil</keyword>
<feature type="region of interest" description="Disordered" evidence="3">
    <location>
        <begin position="270"/>
        <end position="341"/>
    </location>
</feature>
<proteinExistence type="predicted"/>
<dbReference type="PROSITE" id="PS50089">
    <property type="entry name" value="ZF_RING_2"/>
    <property type="match status" value="1"/>
</dbReference>
<gene>
    <name evidence="5" type="ORF">K444DRAFT_585454</name>
</gene>
<evidence type="ECO:0000256" key="1">
    <source>
        <dbReference type="PROSITE-ProRule" id="PRU00175"/>
    </source>
</evidence>
<dbReference type="GO" id="GO:0007131">
    <property type="term" value="P:reciprocal meiotic recombination"/>
    <property type="evidence" value="ECO:0007669"/>
    <property type="project" value="InterPro"/>
</dbReference>
<dbReference type="EMBL" id="KZ613783">
    <property type="protein sequence ID" value="PMD62339.1"/>
    <property type="molecule type" value="Genomic_DNA"/>
</dbReference>
<dbReference type="PANTHER" id="PTHR14305">
    <property type="entry name" value="E3 UBIQUITIN-PROTEIN LIGASE CCNB1IP1"/>
    <property type="match status" value="1"/>
</dbReference>
<dbReference type="InterPro" id="IPR001841">
    <property type="entry name" value="Znf_RING"/>
</dbReference>
<dbReference type="RefSeq" id="XP_024739243.1">
    <property type="nucleotide sequence ID" value="XM_024877921.1"/>
</dbReference>
<keyword evidence="1" id="KW-0863">Zinc-finger</keyword>
<dbReference type="OrthoDB" id="441210at2759"/>
<reference evidence="5 6" key="1">
    <citation type="submission" date="2016-04" db="EMBL/GenBank/DDBJ databases">
        <title>A degradative enzymes factory behind the ericoid mycorrhizal symbiosis.</title>
        <authorList>
            <consortium name="DOE Joint Genome Institute"/>
            <person name="Martino E."/>
            <person name="Morin E."/>
            <person name="Grelet G."/>
            <person name="Kuo A."/>
            <person name="Kohler A."/>
            <person name="Daghino S."/>
            <person name="Barry K."/>
            <person name="Choi C."/>
            <person name="Cichocki N."/>
            <person name="Clum A."/>
            <person name="Copeland A."/>
            <person name="Hainaut M."/>
            <person name="Haridas S."/>
            <person name="Labutti K."/>
            <person name="Lindquist E."/>
            <person name="Lipzen A."/>
            <person name="Khouja H.-R."/>
            <person name="Murat C."/>
            <person name="Ohm R."/>
            <person name="Olson A."/>
            <person name="Spatafora J."/>
            <person name="Veneault-Fourrey C."/>
            <person name="Henrissat B."/>
            <person name="Grigoriev I."/>
            <person name="Martin F."/>
            <person name="Perotto S."/>
        </authorList>
    </citation>
    <scope>NUCLEOTIDE SEQUENCE [LARGE SCALE GENOMIC DNA]</scope>
    <source>
        <strain evidence="5 6">E</strain>
    </source>
</reference>
<feature type="coiled-coil region" evidence="2">
    <location>
        <begin position="113"/>
        <end position="172"/>
    </location>
</feature>
<keyword evidence="6" id="KW-1185">Reference proteome</keyword>
<evidence type="ECO:0000259" key="4">
    <source>
        <dbReference type="PROSITE" id="PS50089"/>
    </source>
</evidence>
<keyword evidence="1" id="KW-0479">Metal-binding</keyword>
<feature type="domain" description="RING-type" evidence="4">
    <location>
        <begin position="12"/>
        <end position="54"/>
    </location>
</feature>
<evidence type="ECO:0000256" key="2">
    <source>
        <dbReference type="SAM" id="Coils"/>
    </source>
</evidence>
<dbReference type="InterPro" id="IPR042448">
    <property type="entry name" value="CCNB1IP1"/>
</dbReference>
<dbReference type="PANTHER" id="PTHR14305:SF0">
    <property type="entry name" value="E3 UBIQUITIN-PROTEIN LIGASE CCNB1IP1"/>
    <property type="match status" value="1"/>
</dbReference>
<dbReference type="GO" id="GO:0000795">
    <property type="term" value="C:synaptonemal complex"/>
    <property type="evidence" value="ECO:0007669"/>
    <property type="project" value="InterPro"/>
</dbReference>
<evidence type="ECO:0000313" key="6">
    <source>
        <dbReference type="Proteomes" id="UP000235371"/>
    </source>
</evidence>
<evidence type="ECO:0000313" key="5">
    <source>
        <dbReference type="EMBL" id="PMD62339.1"/>
    </source>
</evidence>
<dbReference type="CDD" id="cd16449">
    <property type="entry name" value="RING-HC"/>
    <property type="match status" value="1"/>
</dbReference>
<organism evidence="5 6">
    <name type="scientific">Hyaloscypha bicolor E</name>
    <dbReference type="NCBI Taxonomy" id="1095630"/>
    <lineage>
        <taxon>Eukaryota</taxon>
        <taxon>Fungi</taxon>
        <taxon>Dikarya</taxon>
        <taxon>Ascomycota</taxon>
        <taxon>Pezizomycotina</taxon>
        <taxon>Leotiomycetes</taxon>
        <taxon>Helotiales</taxon>
        <taxon>Hyaloscyphaceae</taxon>
        <taxon>Hyaloscypha</taxon>
        <taxon>Hyaloscypha bicolor</taxon>
    </lineage>
</organism>
<protein>
    <recommendedName>
        <fullName evidence="4">RING-type domain-containing protein</fullName>
    </recommendedName>
</protein>
<dbReference type="AlphaFoldDB" id="A0A2J6TH30"/>